<sequence length="299" mass="31882">MKNALNGLFVVTVFALCAPSLSWACSPPIYPLEIGAAVGNPDGVAFTVIDDGWGGAITAELTLGGETIPGTTEAVRDTAYHIFRPAEPLAEGDYELSVSNENSSDGAEVSVGPKLDLNLDIQTKAGIHESILDIVCCPTQDGGCFDSCESCSSCWPSGYKYFREVKVDVSAGQPVVIYVQEVGDPGIQAAINISGSNTFKLRDPALSDDDFCVTVVVNDLAMNELDSREVCVAPGEFPEVVERVPDAREEVSQCAGPPNNTEDVNWQRYGEKSGCSSTNSFASFLLLLVAFGFRRMRAS</sequence>
<evidence type="ECO:0000313" key="3">
    <source>
        <dbReference type="Proteomes" id="UP000321595"/>
    </source>
</evidence>
<dbReference type="KEGG" id="bbae:FRD01_15790"/>
<evidence type="ECO:0000256" key="1">
    <source>
        <dbReference type="SAM" id="SignalP"/>
    </source>
</evidence>
<keyword evidence="3" id="KW-1185">Reference proteome</keyword>
<dbReference type="AlphaFoldDB" id="A0A5B8XSL9"/>
<reference evidence="2 3" key="1">
    <citation type="submission" date="2019-08" db="EMBL/GenBank/DDBJ databases">
        <authorList>
            <person name="Liang Q."/>
        </authorList>
    </citation>
    <scope>NUCLEOTIDE SEQUENCE [LARGE SCALE GENOMIC DNA]</scope>
    <source>
        <strain evidence="2 3">V1718</strain>
    </source>
</reference>
<gene>
    <name evidence="2" type="ORF">FRD01_15790</name>
</gene>
<dbReference type="EMBL" id="CP042467">
    <property type="protein sequence ID" value="QED28670.1"/>
    <property type="molecule type" value="Genomic_DNA"/>
</dbReference>
<keyword evidence="1" id="KW-0732">Signal</keyword>
<proteinExistence type="predicted"/>
<dbReference type="Proteomes" id="UP000321595">
    <property type="component" value="Chromosome"/>
</dbReference>
<feature type="signal peptide" evidence="1">
    <location>
        <begin position="1"/>
        <end position="24"/>
    </location>
</feature>
<feature type="chain" id="PRO_5022997298" evidence="1">
    <location>
        <begin position="25"/>
        <end position="299"/>
    </location>
</feature>
<protein>
    <submittedName>
        <fullName evidence="2">Uncharacterized protein</fullName>
    </submittedName>
</protein>
<dbReference type="RefSeq" id="WP_146961304.1">
    <property type="nucleotide sequence ID" value="NZ_CP042467.1"/>
</dbReference>
<evidence type="ECO:0000313" key="2">
    <source>
        <dbReference type="EMBL" id="QED28670.1"/>
    </source>
</evidence>
<name>A0A5B8XSL9_9DELT</name>
<accession>A0A5B8XSL9</accession>
<organism evidence="2 3">
    <name type="scientific">Microvenator marinus</name>
    <dbReference type="NCBI Taxonomy" id="2600177"/>
    <lineage>
        <taxon>Bacteria</taxon>
        <taxon>Deltaproteobacteria</taxon>
        <taxon>Bradymonadales</taxon>
        <taxon>Microvenatoraceae</taxon>
        <taxon>Microvenator</taxon>
    </lineage>
</organism>